<dbReference type="EMBL" id="KN833218">
    <property type="protein sequence ID" value="KIM71756.1"/>
    <property type="molecule type" value="Genomic_DNA"/>
</dbReference>
<evidence type="ECO:0000313" key="3">
    <source>
        <dbReference type="Proteomes" id="UP000054166"/>
    </source>
</evidence>
<reference evidence="2 3" key="1">
    <citation type="submission" date="2014-04" db="EMBL/GenBank/DDBJ databases">
        <authorList>
            <consortium name="DOE Joint Genome Institute"/>
            <person name="Kuo A."/>
            <person name="Tarkka M."/>
            <person name="Buscot F."/>
            <person name="Kohler A."/>
            <person name="Nagy L.G."/>
            <person name="Floudas D."/>
            <person name="Copeland A."/>
            <person name="Barry K.W."/>
            <person name="Cichocki N."/>
            <person name="Veneault-Fourrey C."/>
            <person name="LaButti K."/>
            <person name="Lindquist E.A."/>
            <person name="Lipzen A."/>
            <person name="Lundell T."/>
            <person name="Morin E."/>
            <person name="Murat C."/>
            <person name="Sun H."/>
            <person name="Tunlid A."/>
            <person name="Henrissat B."/>
            <person name="Grigoriev I.V."/>
            <person name="Hibbett D.S."/>
            <person name="Martin F."/>
            <person name="Nordberg H.P."/>
            <person name="Cantor M.N."/>
            <person name="Hua S.X."/>
        </authorList>
    </citation>
    <scope>NUCLEOTIDE SEQUENCE [LARGE SCALE GENOMIC DNA]</scope>
    <source>
        <strain evidence="2 3">F 1598</strain>
    </source>
</reference>
<dbReference type="AlphaFoldDB" id="A0A0C3EVB6"/>
<keyword evidence="1" id="KW-0732">Signal</keyword>
<evidence type="ECO:0000256" key="1">
    <source>
        <dbReference type="SAM" id="SignalP"/>
    </source>
</evidence>
<protein>
    <recommendedName>
        <fullName evidence="4">Secreted protein</fullName>
    </recommendedName>
</protein>
<dbReference type="HOGENOM" id="CLU_2832099_0_0_1"/>
<reference evidence="3" key="2">
    <citation type="submission" date="2015-01" db="EMBL/GenBank/DDBJ databases">
        <title>Evolutionary Origins and Diversification of the Mycorrhizal Mutualists.</title>
        <authorList>
            <consortium name="DOE Joint Genome Institute"/>
            <consortium name="Mycorrhizal Genomics Consortium"/>
            <person name="Kohler A."/>
            <person name="Kuo A."/>
            <person name="Nagy L.G."/>
            <person name="Floudas D."/>
            <person name="Copeland A."/>
            <person name="Barry K.W."/>
            <person name="Cichocki N."/>
            <person name="Veneault-Fourrey C."/>
            <person name="LaButti K."/>
            <person name="Lindquist E.A."/>
            <person name="Lipzen A."/>
            <person name="Lundell T."/>
            <person name="Morin E."/>
            <person name="Murat C."/>
            <person name="Riley R."/>
            <person name="Ohm R."/>
            <person name="Sun H."/>
            <person name="Tunlid A."/>
            <person name="Henrissat B."/>
            <person name="Grigoriev I.V."/>
            <person name="Hibbett D.S."/>
            <person name="Martin F."/>
        </authorList>
    </citation>
    <scope>NUCLEOTIDE SEQUENCE [LARGE SCALE GENOMIC DNA]</scope>
    <source>
        <strain evidence="3">F 1598</strain>
    </source>
</reference>
<organism evidence="2 3">
    <name type="scientific">Piloderma croceum (strain F 1598)</name>
    <dbReference type="NCBI Taxonomy" id="765440"/>
    <lineage>
        <taxon>Eukaryota</taxon>
        <taxon>Fungi</taxon>
        <taxon>Dikarya</taxon>
        <taxon>Basidiomycota</taxon>
        <taxon>Agaricomycotina</taxon>
        <taxon>Agaricomycetes</taxon>
        <taxon>Agaricomycetidae</taxon>
        <taxon>Atheliales</taxon>
        <taxon>Atheliaceae</taxon>
        <taxon>Piloderma</taxon>
    </lineage>
</organism>
<evidence type="ECO:0000313" key="2">
    <source>
        <dbReference type="EMBL" id="KIM71756.1"/>
    </source>
</evidence>
<accession>A0A0C3EVB6</accession>
<dbReference type="InParanoid" id="A0A0C3EVB6"/>
<dbReference type="Proteomes" id="UP000054166">
    <property type="component" value="Unassembled WGS sequence"/>
</dbReference>
<keyword evidence="3" id="KW-1185">Reference proteome</keyword>
<proteinExistence type="predicted"/>
<evidence type="ECO:0008006" key="4">
    <source>
        <dbReference type="Google" id="ProtNLM"/>
    </source>
</evidence>
<feature type="signal peptide" evidence="1">
    <location>
        <begin position="1"/>
        <end position="18"/>
    </location>
</feature>
<sequence>MLWASWLGILWGMLKTCSVVLWTNLHISAAVDPLKQGVTVYCTVTLQSRAAMRPAADRRFRSDVYG</sequence>
<gene>
    <name evidence="2" type="ORF">PILCRDRAFT_830159</name>
</gene>
<name>A0A0C3EVB6_PILCF</name>
<feature type="chain" id="PRO_5002164146" description="Secreted protein" evidence="1">
    <location>
        <begin position="19"/>
        <end position="66"/>
    </location>
</feature>